<sequence>MGCGRRPREQRSPARSHTRSRRRRPGHTGWRGPLRVPLRARPRGRMSPRSPWRSPPWRWAASRPGPPARGPPAGRCRCLSSPRERRPGFPGALRPRRGQRRGSATTRGQDGGWL</sequence>
<dbReference type="EMBL" id="RAWI01000082">
    <property type="protein sequence ID" value="RKI09884.1"/>
    <property type="molecule type" value="Genomic_DNA"/>
</dbReference>
<comment type="caution">
    <text evidence="2">The sequence shown here is derived from an EMBL/GenBank/DDBJ whole genome shotgun (WGS) entry which is preliminary data.</text>
</comment>
<feature type="compositionally biased region" description="Basic and acidic residues" evidence="1">
    <location>
        <begin position="1"/>
        <end position="12"/>
    </location>
</feature>
<feature type="compositionally biased region" description="Low complexity" evidence="1">
    <location>
        <begin position="47"/>
        <end position="63"/>
    </location>
</feature>
<feature type="compositionally biased region" description="Basic residues" evidence="1">
    <location>
        <begin position="14"/>
        <end position="26"/>
    </location>
</feature>
<protein>
    <submittedName>
        <fullName evidence="2">Uncharacterized protein</fullName>
    </submittedName>
</protein>
<reference evidence="2 3" key="1">
    <citation type="submission" date="2018-09" db="EMBL/GenBank/DDBJ databases">
        <authorList>
            <person name="Livingstone P.G."/>
            <person name="Whitworth D.E."/>
        </authorList>
    </citation>
    <scope>NUCLEOTIDE SEQUENCE [LARGE SCALE GENOMIC DNA]</scope>
    <source>
        <strain evidence="2 3">CA031B</strain>
    </source>
</reference>
<organism evidence="2 3">
    <name type="scientific">Corallococcus praedator</name>
    <dbReference type="NCBI Taxonomy" id="2316724"/>
    <lineage>
        <taxon>Bacteria</taxon>
        <taxon>Pseudomonadati</taxon>
        <taxon>Myxococcota</taxon>
        <taxon>Myxococcia</taxon>
        <taxon>Myxococcales</taxon>
        <taxon>Cystobacterineae</taxon>
        <taxon>Myxococcaceae</taxon>
        <taxon>Corallococcus</taxon>
    </lineage>
</organism>
<accession>A0ABX9QK10</accession>
<gene>
    <name evidence="2" type="ORF">D7Y13_13580</name>
</gene>
<feature type="region of interest" description="Disordered" evidence="1">
    <location>
        <begin position="1"/>
        <end position="114"/>
    </location>
</feature>
<proteinExistence type="predicted"/>
<evidence type="ECO:0000313" key="2">
    <source>
        <dbReference type="EMBL" id="RKI09884.1"/>
    </source>
</evidence>
<evidence type="ECO:0000256" key="1">
    <source>
        <dbReference type="SAM" id="MobiDB-lite"/>
    </source>
</evidence>
<evidence type="ECO:0000313" key="3">
    <source>
        <dbReference type="Proteomes" id="UP000278907"/>
    </source>
</evidence>
<name>A0ABX9QK10_9BACT</name>
<keyword evidence="3" id="KW-1185">Reference proteome</keyword>
<dbReference type="Proteomes" id="UP000278907">
    <property type="component" value="Unassembled WGS sequence"/>
</dbReference>